<evidence type="ECO:0000313" key="2">
    <source>
        <dbReference type="Proteomes" id="UP001500301"/>
    </source>
</evidence>
<protein>
    <recommendedName>
        <fullName evidence="3">DivIVA domain-containing protein</fullName>
    </recommendedName>
</protein>
<name>A0ABP6V8L6_9ACTN</name>
<dbReference type="InterPro" id="IPR019933">
    <property type="entry name" value="DivIVA_domain"/>
</dbReference>
<dbReference type="Gene3D" id="6.10.250.660">
    <property type="match status" value="1"/>
</dbReference>
<keyword evidence="2" id="KW-1185">Reference proteome</keyword>
<organism evidence="1 2">
    <name type="scientific">Nocardioides daeguensis</name>
    <dbReference type="NCBI Taxonomy" id="908359"/>
    <lineage>
        <taxon>Bacteria</taxon>
        <taxon>Bacillati</taxon>
        <taxon>Actinomycetota</taxon>
        <taxon>Actinomycetes</taxon>
        <taxon>Propionibacteriales</taxon>
        <taxon>Nocardioidaceae</taxon>
        <taxon>Nocardioides</taxon>
    </lineage>
</organism>
<accession>A0ABP6V8L6</accession>
<dbReference type="Proteomes" id="UP001500301">
    <property type="component" value="Unassembled WGS sequence"/>
</dbReference>
<gene>
    <name evidence="1" type="ORF">GCM10022263_17610</name>
</gene>
<sequence length="94" mass="10419">MSDDGSNRYYPNRAQGGVAATIRDARFTPVRFVPGYDMGEVDQLLDRLVEALDAGRPVRSTIARAVFTATRFREGYRRADVDALLAEVARVARA</sequence>
<dbReference type="RefSeq" id="WP_257440861.1">
    <property type="nucleotide sequence ID" value="NZ_BAABBB010000009.1"/>
</dbReference>
<dbReference type="EMBL" id="BAABBB010000009">
    <property type="protein sequence ID" value="GAA3529427.1"/>
    <property type="molecule type" value="Genomic_DNA"/>
</dbReference>
<comment type="caution">
    <text evidence="1">The sequence shown here is derived from an EMBL/GenBank/DDBJ whole genome shotgun (WGS) entry which is preliminary data.</text>
</comment>
<evidence type="ECO:0008006" key="3">
    <source>
        <dbReference type="Google" id="ProtNLM"/>
    </source>
</evidence>
<proteinExistence type="predicted"/>
<dbReference type="NCBIfam" id="TIGR03544">
    <property type="entry name" value="DivI1A_domain"/>
    <property type="match status" value="2"/>
</dbReference>
<reference evidence="2" key="1">
    <citation type="journal article" date="2019" name="Int. J. Syst. Evol. Microbiol.">
        <title>The Global Catalogue of Microorganisms (GCM) 10K type strain sequencing project: providing services to taxonomists for standard genome sequencing and annotation.</title>
        <authorList>
            <consortium name="The Broad Institute Genomics Platform"/>
            <consortium name="The Broad Institute Genome Sequencing Center for Infectious Disease"/>
            <person name="Wu L."/>
            <person name="Ma J."/>
        </authorList>
    </citation>
    <scope>NUCLEOTIDE SEQUENCE [LARGE SCALE GENOMIC DNA]</scope>
    <source>
        <strain evidence="2">JCM 17460</strain>
    </source>
</reference>
<evidence type="ECO:0000313" key="1">
    <source>
        <dbReference type="EMBL" id="GAA3529427.1"/>
    </source>
</evidence>